<evidence type="ECO:0000313" key="2">
    <source>
        <dbReference type="EMBL" id="SER75497.1"/>
    </source>
</evidence>
<dbReference type="RefSeq" id="WP_092651094.1">
    <property type="nucleotide sequence ID" value="NZ_FOHA01000005.1"/>
</dbReference>
<dbReference type="Proteomes" id="UP000198948">
    <property type="component" value="Unassembled WGS sequence"/>
</dbReference>
<feature type="signal peptide" evidence="1">
    <location>
        <begin position="1"/>
        <end position="21"/>
    </location>
</feature>
<name>A0A1H9RS68_9LACT</name>
<protein>
    <recommendedName>
        <fullName evidence="4">Lipoprotein</fullName>
    </recommendedName>
</protein>
<dbReference type="EMBL" id="FOHA01000005">
    <property type="protein sequence ID" value="SER75497.1"/>
    <property type="molecule type" value="Genomic_DNA"/>
</dbReference>
<keyword evidence="1" id="KW-0732">Signal</keyword>
<evidence type="ECO:0000313" key="3">
    <source>
        <dbReference type="Proteomes" id="UP000198948"/>
    </source>
</evidence>
<gene>
    <name evidence="2" type="ORF">SAMN04488559_10533</name>
</gene>
<sequence length="381" mass="44665">MKNLKKITVILLCGMVLSACSLSNKEDKKSKNDESTTSEKKEKDATKITIKDGDELETVEYVLPTEYKNIEWLNKSGDLLYFLSYDQEDYNKSTLVRYNVKDKSTKVLETLEKGNDFSRRNFILTDQVFIWTTSNDAANTMKIKYMLNGKEDIKEAFPGKQIEKYTSTGLIENQIVISYYEDEHHIFYENIDTGEVKEGDKELGELLSAAYNYNRTALITSDYQKNKQLTVISDLTDDEEYIVNPPLKKRDYDYMDNYLVGMDYLFQITELTDDDENETRFFITDIKTNKSIELEKDFLDDDKYMYHIASNSRYFVLSKNDYQKSDIGFYELKKNKLIKHTIDKDYGNIADLYVSTDDEILFLTSERNEAFEREYKLVVVE</sequence>
<proteinExistence type="predicted"/>
<accession>A0A1H9RS68</accession>
<evidence type="ECO:0008006" key="4">
    <source>
        <dbReference type="Google" id="ProtNLM"/>
    </source>
</evidence>
<dbReference type="AlphaFoldDB" id="A0A1H9RS68"/>
<dbReference type="SUPFAM" id="SSF82171">
    <property type="entry name" value="DPP6 N-terminal domain-like"/>
    <property type="match status" value="1"/>
</dbReference>
<evidence type="ECO:0000256" key="1">
    <source>
        <dbReference type="SAM" id="SignalP"/>
    </source>
</evidence>
<organism evidence="2 3">
    <name type="scientific">Isobaculum melis</name>
    <dbReference type="NCBI Taxonomy" id="142588"/>
    <lineage>
        <taxon>Bacteria</taxon>
        <taxon>Bacillati</taxon>
        <taxon>Bacillota</taxon>
        <taxon>Bacilli</taxon>
        <taxon>Lactobacillales</taxon>
        <taxon>Carnobacteriaceae</taxon>
        <taxon>Isobaculum</taxon>
    </lineage>
</organism>
<dbReference type="PROSITE" id="PS51257">
    <property type="entry name" value="PROKAR_LIPOPROTEIN"/>
    <property type="match status" value="1"/>
</dbReference>
<keyword evidence="3" id="KW-1185">Reference proteome</keyword>
<reference evidence="2 3" key="1">
    <citation type="submission" date="2016-10" db="EMBL/GenBank/DDBJ databases">
        <authorList>
            <person name="de Groot N.N."/>
        </authorList>
    </citation>
    <scope>NUCLEOTIDE SEQUENCE [LARGE SCALE GENOMIC DNA]</scope>
    <source>
        <strain evidence="2 3">DSM 13760</strain>
    </source>
</reference>
<dbReference type="STRING" id="142588.SAMN04488559_10533"/>
<feature type="chain" id="PRO_5039541492" description="Lipoprotein" evidence="1">
    <location>
        <begin position="22"/>
        <end position="381"/>
    </location>
</feature>